<reference evidence="1 2" key="1">
    <citation type="submission" date="2018-12" db="EMBL/GenBank/DDBJ databases">
        <title>The Genome Submission of two Enterobacter spp. strains.</title>
        <authorList>
            <person name="Wu W."/>
            <person name="Wei L."/>
            <person name="Feng Y."/>
            <person name="Zong Z."/>
        </authorList>
    </citation>
    <scope>NUCLEOTIDE SEQUENCE [LARGE SCALE GENOMIC DNA]</scope>
    <source>
        <strain evidence="1 2">WCHEHu045002</strain>
    </source>
</reference>
<dbReference type="Gene3D" id="1.10.10.10">
    <property type="entry name" value="Winged helix-like DNA-binding domain superfamily/Winged helix DNA-binding domain"/>
    <property type="match status" value="1"/>
</dbReference>
<name>A0A3R9N9S1_9ENTR</name>
<comment type="caution">
    <text evidence="1">The sequence shown here is derived from an EMBL/GenBank/DDBJ whole genome shotgun (WGS) entry which is preliminary data.</text>
</comment>
<gene>
    <name evidence="1" type="ORF">EJE24_19950</name>
</gene>
<dbReference type="InterPro" id="IPR016032">
    <property type="entry name" value="Sig_transdc_resp-reg_C-effctor"/>
</dbReference>
<dbReference type="GO" id="GO:0006355">
    <property type="term" value="P:regulation of DNA-templated transcription"/>
    <property type="evidence" value="ECO:0007669"/>
    <property type="project" value="InterPro"/>
</dbReference>
<dbReference type="EMBL" id="RWHU01000009">
    <property type="protein sequence ID" value="RSK64400.1"/>
    <property type="molecule type" value="Genomic_DNA"/>
</dbReference>
<dbReference type="SUPFAM" id="SSF46894">
    <property type="entry name" value="C-terminal effector domain of the bipartite response regulators"/>
    <property type="match status" value="1"/>
</dbReference>
<dbReference type="InterPro" id="IPR036388">
    <property type="entry name" value="WH-like_DNA-bd_sf"/>
</dbReference>
<dbReference type="GO" id="GO:0003677">
    <property type="term" value="F:DNA binding"/>
    <property type="evidence" value="ECO:0007669"/>
    <property type="project" value="InterPro"/>
</dbReference>
<dbReference type="Proteomes" id="UP000276389">
    <property type="component" value="Unassembled WGS sequence"/>
</dbReference>
<sequence length="210" mass="24565">MTEKLILMINIEIDHSSNANTQLRQMDNINYLDGKCSVWPDNNLYFRIGIYSKIVEQYYNHLSCNLVFVDFSHYNLNLFSDVEWIDRFSKANVGLILVSDYKMDNYASYWWKNAESVATVIYSGDSRQIIRKKVRDVFIGRWQRKIKSCSLTQPEVDVLNLLIQGVSITEVASRMDIDIKKIYNIKQSLRRKFGVDINTLYLFCCANNLA</sequence>
<protein>
    <submittedName>
        <fullName evidence="1">Uncharacterized protein</fullName>
    </submittedName>
</protein>
<organism evidence="1 2">
    <name type="scientific">Enterobacter huaxiensis</name>
    <dbReference type="NCBI Taxonomy" id="2494702"/>
    <lineage>
        <taxon>Bacteria</taxon>
        <taxon>Pseudomonadati</taxon>
        <taxon>Pseudomonadota</taxon>
        <taxon>Gammaproteobacteria</taxon>
        <taxon>Enterobacterales</taxon>
        <taxon>Enterobacteriaceae</taxon>
        <taxon>Enterobacter</taxon>
    </lineage>
</organism>
<evidence type="ECO:0000313" key="1">
    <source>
        <dbReference type="EMBL" id="RSK64400.1"/>
    </source>
</evidence>
<proteinExistence type="predicted"/>
<evidence type="ECO:0000313" key="2">
    <source>
        <dbReference type="Proteomes" id="UP000276389"/>
    </source>
</evidence>
<accession>A0A3R9N9S1</accession>
<dbReference type="AlphaFoldDB" id="A0A3R9N9S1"/>